<evidence type="ECO:0000256" key="7">
    <source>
        <dbReference type="RuleBase" id="RU004447"/>
    </source>
</evidence>
<name>A0AAN8NPB4_POLSC</name>
<feature type="region of interest" description="Disordered" evidence="8">
    <location>
        <begin position="1"/>
        <end position="23"/>
    </location>
</feature>
<feature type="domain" description="Peptidase M16 C-terminal" evidence="10">
    <location>
        <begin position="262"/>
        <end position="438"/>
    </location>
</feature>
<dbReference type="AlphaFoldDB" id="A0AAN8NPB4"/>
<evidence type="ECO:0000256" key="2">
    <source>
        <dbReference type="ARBA" id="ARBA00022670"/>
    </source>
</evidence>
<dbReference type="GO" id="GO:0004222">
    <property type="term" value="F:metalloendopeptidase activity"/>
    <property type="evidence" value="ECO:0007669"/>
    <property type="project" value="InterPro"/>
</dbReference>
<evidence type="ECO:0000313" key="13">
    <source>
        <dbReference type="EMBL" id="KAK6616931.1"/>
    </source>
</evidence>
<evidence type="ECO:0008006" key="15">
    <source>
        <dbReference type="Google" id="ProtNLM"/>
    </source>
</evidence>
<dbReference type="Pfam" id="PF16187">
    <property type="entry name" value="Peptidase_M16_M"/>
    <property type="match status" value="1"/>
</dbReference>
<organism evidence="13 14">
    <name type="scientific">Polyplax serrata</name>
    <name type="common">Common mouse louse</name>
    <dbReference type="NCBI Taxonomy" id="468196"/>
    <lineage>
        <taxon>Eukaryota</taxon>
        <taxon>Metazoa</taxon>
        <taxon>Ecdysozoa</taxon>
        <taxon>Arthropoda</taxon>
        <taxon>Hexapoda</taxon>
        <taxon>Insecta</taxon>
        <taxon>Pterygota</taxon>
        <taxon>Neoptera</taxon>
        <taxon>Paraneoptera</taxon>
        <taxon>Psocodea</taxon>
        <taxon>Troctomorpha</taxon>
        <taxon>Phthiraptera</taxon>
        <taxon>Anoplura</taxon>
        <taxon>Polyplacidae</taxon>
        <taxon>Polyplax</taxon>
    </lineage>
</organism>
<evidence type="ECO:0000256" key="5">
    <source>
        <dbReference type="ARBA" id="ARBA00022833"/>
    </source>
</evidence>
<keyword evidence="3" id="KW-0479">Metal-binding</keyword>
<dbReference type="InterPro" id="IPR050626">
    <property type="entry name" value="Peptidase_M16"/>
</dbReference>
<dbReference type="GO" id="GO:0006508">
    <property type="term" value="P:proteolysis"/>
    <property type="evidence" value="ECO:0007669"/>
    <property type="project" value="UniProtKB-KW"/>
</dbReference>
<evidence type="ECO:0000259" key="9">
    <source>
        <dbReference type="Pfam" id="PF00675"/>
    </source>
</evidence>
<evidence type="ECO:0000256" key="4">
    <source>
        <dbReference type="ARBA" id="ARBA00022801"/>
    </source>
</evidence>
<dbReference type="GO" id="GO:0046872">
    <property type="term" value="F:metal ion binding"/>
    <property type="evidence" value="ECO:0007669"/>
    <property type="project" value="UniProtKB-KW"/>
</dbReference>
<dbReference type="GO" id="GO:0005737">
    <property type="term" value="C:cytoplasm"/>
    <property type="evidence" value="ECO:0007669"/>
    <property type="project" value="UniProtKB-ARBA"/>
</dbReference>
<evidence type="ECO:0000256" key="3">
    <source>
        <dbReference type="ARBA" id="ARBA00022723"/>
    </source>
</evidence>
<dbReference type="FunFam" id="3.30.830.10:FF:000005">
    <property type="entry name" value="nardilysin isoform X1"/>
    <property type="match status" value="1"/>
</dbReference>
<dbReference type="Pfam" id="PF05193">
    <property type="entry name" value="Peptidase_M16_C"/>
    <property type="match status" value="1"/>
</dbReference>
<comment type="similarity">
    <text evidence="1 7">Belongs to the peptidase M16 family.</text>
</comment>
<evidence type="ECO:0000256" key="1">
    <source>
        <dbReference type="ARBA" id="ARBA00007261"/>
    </source>
</evidence>
<dbReference type="Pfam" id="PF00675">
    <property type="entry name" value="Peptidase_M16"/>
    <property type="match status" value="1"/>
</dbReference>
<dbReference type="SUPFAM" id="SSF63411">
    <property type="entry name" value="LuxS/MPP-like metallohydrolase"/>
    <property type="match status" value="4"/>
</dbReference>
<dbReference type="Proteomes" id="UP001372834">
    <property type="component" value="Unassembled WGS sequence"/>
</dbReference>
<comment type="caution">
    <text evidence="13">The sequence shown here is derived from an EMBL/GenBank/DDBJ whole genome shotgun (WGS) entry which is preliminary data.</text>
</comment>
<protein>
    <recommendedName>
        <fullName evidence="15">Nardilysin</fullName>
    </recommendedName>
</protein>
<reference evidence="13 14" key="1">
    <citation type="submission" date="2023-10" db="EMBL/GenBank/DDBJ databases">
        <title>Genomes of two closely related lineages of the louse Polyplax serrata with different host specificities.</title>
        <authorList>
            <person name="Martinu J."/>
            <person name="Tarabai H."/>
            <person name="Stefka J."/>
            <person name="Hypsa V."/>
        </authorList>
    </citation>
    <scope>NUCLEOTIDE SEQUENCE [LARGE SCALE GENOMIC DNA]</scope>
    <source>
        <strain evidence="13">HR10_N</strain>
    </source>
</reference>
<keyword evidence="6" id="KW-0482">Metalloprotease</keyword>
<dbReference type="Pfam" id="PF22456">
    <property type="entry name" value="PqqF-like_C_4"/>
    <property type="match status" value="1"/>
</dbReference>
<feature type="domain" description="Coenzyme PQQ synthesis protein F-like C-terminal lobe" evidence="12">
    <location>
        <begin position="842"/>
        <end position="941"/>
    </location>
</feature>
<feature type="domain" description="Peptidase M16 middle/third" evidence="11">
    <location>
        <begin position="452"/>
        <end position="738"/>
    </location>
</feature>
<dbReference type="InterPro" id="IPR032632">
    <property type="entry name" value="Peptidase_M16_M"/>
</dbReference>
<accession>A0AAN8NPB4</accession>
<dbReference type="EMBL" id="JAWJWE010000046">
    <property type="protein sequence ID" value="KAK6616931.1"/>
    <property type="molecule type" value="Genomic_DNA"/>
</dbReference>
<feature type="domain" description="Peptidase M16 N-terminal" evidence="9">
    <location>
        <begin position="101"/>
        <end position="225"/>
    </location>
</feature>
<gene>
    <name evidence="13" type="ORF">RUM43_014901</name>
</gene>
<dbReference type="InterPro" id="IPR001431">
    <property type="entry name" value="Pept_M16_Zn_BS"/>
</dbReference>
<keyword evidence="2" id="KW-0645">Protease</keyword>
<evidence type="ECO:0000259" key="11">
    <source>
        <dbReference type="Pfam" id="PF16187"/>
    </source>
</evidence>
<sequence>MTSTAQSMAKLSQSFDMEGSNSNGEIDQTLIKSQNDTMEYRLITLKNGLKAILVSDVTNIVNLNEKTTELNECDMSESSEDEACQETASEDEDVKVKCKANEAEEKFAACSLSIGVGSFSDPPDIPGLAHFLEHMVFMGSEKYPQENGFDEFIKKNGGSDNGSTECETTTFYLECSEKYLREGMDRFAQFFISPLMIADAMAREKEINMLNILEFEMSLPSDGTRREQILGSLAPPNHPAAKFHWGNLTTLRTNIDDKELHNRVHDFQKRHYSAHRMTLAVQARLSLNTLEEYVRESFSDIPSNDLPPENFTNHIGTFGNSDNFNKIIWIKPVKDICEVHLTWILPSYMKEYKSRPLNYVGWLIGHEGEGSLLSFLRKKVWALECEAGNDQSGFEHNSIYSIFSISLTLTEEGFESINEVIKLVFSYISMLKKNCPNKIIYDELKTVCETNFRYRAEIPSASYVEILSESMHVYEPPHYIAGRMLYLEYKPELITEIISYLRPDNANVIIYSTEKQNNFYNAVEPWFQTKFKIEDIPFEWMEQWVNSVSCGEFHIPHPNPYLTTNFSLLQKPQNNPLYPTKILDNNLMEIWYRQDVKFLQPLAYYAFYIISPLLKSDALNAVLLDVLTAYLEEKFKEQIYVAKQAGLHCTYWAADLGLFLQFTGYNEKLPLLFDEILKLIQKCCSEINDESNIGLFNAIKKERSRCYYNKFLKPKKLVKMTRLSILVDNYYTSVEYLARMGDVTLASLHEFSQKFFKNVRIQGLIQGNVSLPMSIEICEKFRTILGCSPLEGKTPKVMVTKLDVGEQFLRLKSFNEADSNSVITNYYQAGPGNIRTACIIDLLMMMMDEPLFDNLRTKQQIGYDVHCLQRDTFGILGFSITVFFQSSKFTADEVDKRIETFICDFLQNLKSMSEKDWEEIKTSLCLLKNSADLQLLDEVKRNFEEICSNEYKFDRLKKEIEIIPTITPKEVCDWFEDHIATGDKFKKLSIQVLGNPSNLSQSPSTERNLGDETFHLTTMAGQGDKKNFFITDIVAYKNSRSYYPVKSSS</sequence>
<evidence type="ECO:0000313" key="14">
    <source>
        <dbReference type="Proteomes" id="UP001372834"/>
    </source>
</evidence>
<dbReference type="PROSITE" id="PS00143">
    <property type="entry name" value="INSULINASE"/>
    <property type="match status" value="1"/>
</dbReference>
<keyword evidence="4" id="KW-0378">Hydrolase</keyword>
<dbReference type="InterPro" id="IPR054734">
    <property type="entry name" value="PqqF-like_C_4"/>
</dbReference>
<dbReference type="PANTHER" id="PTHR43690">
    <property type="entry name" value="NARDILYSIN"/>
    <property type="match status" value="1"/>
</dbReference>
<evidence type="ECO:0000256" key="6">
    <source>
        <dbReference type="ARBA" id="ARBA00023049"/>
    </source>
</evidence>
<dbReference type="Gene3D" id="3.30.830.10">
    <property type="entry name" value="Metalloenzyme, LuxS/M16 peptidase-like"/>
    <property type="match status" value="4"/>
</dbReference>
<dbReference type="PANTHER" id="PTHR43690:SF18">
    <property type="entry name" value="INSULIN-DEGRADING ENZYME-RELATED"/>
    <property type="match status" value="1"/>
</dbReference>
<evidence type="ECO:0000259" key="10">
    <source>
        <dbReference type="Pfam" id="PF05193"/>
    </source>
</evidence>
<proteinExistence type="inferred from homology"/>
<evidence type="ECO:0000256" key="8">
    <source>
        <dbReference type="SAM" id="MobiDB-lite"/>
    </source>
</evidence>
<dbReference type="InterPro" id="IPR007863">
    <property type="entry name" value="Peptidase_M16_C"/>
</dbReference>
<keyword evidence="5" id="KW-0862">Zinc</keyword>
<dbReference type="InterPro" id="IPR011765">
    <property type="entry name" value="Pept_M16_N"/>
</dbReference>
<evidence type="ECO:0000259" key="12">
    <source>
        <dbReference type="Pfam" id="PF22456"/>
    </source>
</evidence>
<dbReference type="InterPro" id="IPR011249">
    <property type="entry name" value="Metalloenz_LuxS/M16"/>
</dbReference>